<keyword evidence="2" id="KW-1185">Reference proteome</keyword>
<sequence>MELMAWLAEQGCSVVFKADGERSPGHRWMVIVSGGPLGTESFFRSNEASADACLEATLAHLESVGITPFA</sequence>
<name>A0ABZ1LLX0_9ACTN</name>
<reference evidence="1 2" key="1">
    <citation type="submission" date="2022-10" db="EMBL/GenBank/DDBJ databases">
        <title>The complete genomes of actinobacterial strains from the NBC collection.</title>
        <authorList>
            <person name="Joergensen T.S."/>
            <person name="Alvarez Arevalo M."/>
            <person name="Sterndorff E.B."/>
            <person name="Faurdal D."/>
            <person name="Vuksanovic O."/>
            <person name="Mourched A.-S."/>
            <person name="Charusanti P."/>
            <person name="Shaw S."/>
            <person name="Blin K."/>
            <person name="Weber T."/>
        </authorList>
    </citation>
    <scope>NUCLEOTIDE SEQUENCE [LARGE SCALE GENOMIC DNA]</scope>
    <source>
        <strain evidence="1 2">NBC_00123</strain>
    </source>
</reference>
<dbReference type="EMBL" id="CP108188">
    <property type="protein sequence ID" value="WTR75509.1"/>
    <property type="molecule type" value="Genomic_DNA"/>
</dbReference>
<proteinExistence type="predicted"/>
<dbReference type="Proteomes" id="UP001622594">
    <property type="component" value="Chromosome"/>
</dbReference>
<gene>
    <name evidence="1" type="ORF">OG814_22825</name>
</gene>
<evidence type="ECO:0000313" key="2">
    <source>
        <dbReference type="Proteomes" id="UP001622594"/>
    </source>
</evidence>
<evidence type="ECO:0000313" key="1">
    <source>
        <dbReference type="EMBL" id="WTR75509.1"/>
    </source>
</evidence>
<organism evidence="1 2">
    <name type="scientific">Streptomyces zaomyceticus</name>
    <dbReference type="NCBI Taxonomy" id="68286"/>
    <lineage>
        <taxon>Bacteria</taxon>
        <taxon>Bacillati</taxon>
        <taxon>Actinomycetota</taxon>
        <taxon>Actinomycetes</taxon>
        <taxon>Kitasatosporales</taxon>
        <taxon>Streptomycetaceae</taxon>
        <taxon>Streptomyces</taxon>
    </lineage>
</organism>
<dbReference type="RefSeq" id="WP_371637596.1">
    <property type="nucleotide sequence ID" value="NZ_CP108062.1"/>
</dbReference>
<accession>A0ABZ1LLX0</accession>
<protein>
    <submittedName>
        <fullName evidence="1">Uncharacterized protein</fullName>
    </submittedName>
</protein>